<evidence type="ECO:0000313" key="2">
    <source>
        <dbReference type="EMBL" id="QII13266.1"/>
    </source>
</evidence>
<sequence length="533" mass="61054">MKNNEKVFVIGIDGATFDIVAPWLEQGRLPHLKSLIDNGCSGVLESSVPPVSPVAWPSFFTGVNPGKHGIFDFIEKSKTDQSIHFMNRTHCKAQPIWRYLNQEGYTTTIINIPGTYPPDKVNGFMISGLDTPDTNSEFTYPGALKNELKAAIGNYIVDMEHNPALMNNPGKYIAHMIDMIEAREKTALYMMEKYPVDFFMVVFTATDRVQHSFWRYYDKKHPGYSPGTENAIYTIYKRVDDAIGRLLDKVDESTSIIAMSDHGMHGIYKSVDVNRWLLENGFLVLKKESPVLKIKDFYKRLKRRYLKKADKILFDHYIDWSKTRAYFLGTWGNIFINVKGKEPYGIVSLGEEYESIREEIIRKLSLLADPENGKPVIKTIFRKEEVFYGEYLDKAPDLIIMWNEKYNSIKTLYEKLRSGGRHGVIQPYKQLCGDHAPNGIFVYKSPHVKKGITNMKAEIIDLLPTVLYTMDVTVPNSIDGRILNEIFTEEFLAEKSAKYDDKACAFAAEDEDVYSDEDSQKIAERLTDLGYFD</sequence>
<dbReference type="PANTHER" id="PTHR10151:SF120">
    <property type="entry name" value="BIS(5'-ADENOSYL)-TRIPHOSPHATASE"/>
    <property type="match status" value="1"/>
</dbReference>
<proteinExistence type="predicted"/>
<dbReference type="AlphaFoldDB" id="Q1PUQ8"/>
<reference evidence="4" key="4">
    <citation type="submission" date="2017-10" db="EMBL/GenBank/DDBJ databases">
        <authorList>
            <person name="Frank J."/>
        </authorList>
    </citation>
    <scope>NUCLEOTIDE SEQUENCE [LARGE SCALE GENOMIC DNA]</scope>
</reference>
<dbReference type="GO" id="GO:0016787">
    <property type="term" value="F:hydrolase activity"/>
    <property type="evidence" value="ECO:0007669"/>
    <property type="project" value="UniProtKB-ARBA"/>
</dbReference>
<dbReference type="Gene3D" id="3.40.720.10">
    <property type="entry name" value="Alkaline Phosphatase, subunit A"/>
    <property type="match status" value="2"/>
</dbReference>
<dbReference type="EMBL" id="CP049055">
    <property type="protein sequence ID" value="QII13266.1"/>
    <property type="molecule type" value="Genomic_DNA"/>
</dbReference>
<keyword evidence="4" id="KW-1185">Reference proteome</keyword>
<dbReference type="Proteomes" id="UP000221734">
    <property type="component" value="Chromosome Kuenenia_stuttgartiensis_MBR1"/>
</dbReference>
<name>Q1PUQ8_KUEST</name>
<dbReference type="PANTHER" id="PTHR10151">
    <property type="entry name" value="ECTONUCLEOTIDE PYROPHOSPHATASE/PHOSPHODIESTERASE"/>
    <property type="match status" value="1"/>
</dbReference>
<reference evidence="1" key="1">
    <citation type="journal article" date="2006" name="Nature">
        <title>Deciphering the evolution and metabolism of an anammox bacterium from a community genome.</title>
        <authorList>
            <person name="Strous M."/>
            <person name="Pelletier E."/>
            <person name="Mangenot S."/>
            <person name="Rattei T."/>
            <person name="Lehner A."/>
            <person name="Taylor M.W."/>
            <person name="Horn M."/>
            <person name="Daims H."/>
            <person name="Bartol-Mavel D."/>
            <person name="Wincker P."/>
            <person name="Barbe V."/>
            <person name="Fonknechten N."/>
            <person name="Vallenet D."/>
            <person name="Segurens B."/>
            <person name="Schenowitz-Truong C."/>
            <person name="Medigue C."/>
            <person name="Collingro A."/>
            <person name="Snel B."/>
            <person name="Dutilh B.E."/>
            <person name="OpDenCamp H.J.M."/>
            <person name="vanDerDrift C."/>
            <person name="Cirpus I."/>
            <person name="vanDePas-Schoonen K.T."/>
            <person name="Harhangi H.R."/>
            <person name="vanNiftrik L."/>
            <person name="Schmid M."/>
            <person name="Keltjens J."/>
            <person name="vanDeVossenberg J."/>
            <person name="Kartal B."/>
            <person name="Meier H."/>
            <person name="Frishman D."/>
            <person name="Huynen M.A."/>
            <person name="Mewes H."/>
            <person name="Weissenbach J."/>
            <person name="Jetten M.S.M."/>
            <person name="Wagner M."/>
            <person name="LePaslier D."/>
        </authorList>
    </citation>
    <scope>NUCLEOTIDE SEQUENCE</scope>
</reference>
<accession>Q1PUQ8</accession>
<evidence type="ECO:0000313" key="3">
    <source>
        <dbReference type="EMBL" id="SOH05695.1"/>
    </source>
</evidence>
<evidence type="ECO:0008006" key="6">
    <source>
        <dbReference type="Google" id="ProtNLM"/>
    </source>
</evidence>
<reference evidence="1" key="2">
    <citation type="submission" date="2006-01" db="EMBL/GenBank/DDBJ databases">
        <authorList>
            <person name="Genoscope"/>
        </authorList>
    </citation>
    <scope>NUCLEOTIDE SEQUENCE</scope>
</reference>
<reference evidence="2 5" key="5">
    <citation type="submission" date="2020-02" db="EMBL/GenBank/DDBJ databases">
        <title>Newly sequenced genome of strain CSTR1 showed variability in Candidatus Kuenenia stuttgartiensis genomes.</title>
        <authorList>
            <person name="Ding C."/>
            <person name="Adrian L."/>
        </authorList>
    </citation>
    <scope>NUCLEOTIDE SEQUENCE [LARGE SCALE GENOMIC DNA]</scope>
    <source>
        <strain evidence="2 5">CSTR1</strain>
    </source>
</reference>
<dbReference type="InterPro" id="IPR017850">
    <property type="entry name" value="Alkaline_phosphatase_core_sf"/>
</dbReference>
<reference evidence="3" key="3">
    <citation type="submission" date="2017-10" db="EMBL/GenBank/DDBJ databases">
        <authorList>
            <person name="Banno H."/>
            <person name="Chua N.-H."/>
        </authorList>
    </citation>
    <scope>NUCLEOTIDE SEQUENCE [LARGE SCALE GENOMIC DNA]</scope>
    <source>
        <strain evidence="3">Kuenenia_mbr1_ru-nijmegen</strain>
    </source>
</reference>
<organism evidence="1">
    <name type="scientific">Kuenenia stuttgartiensis</name>
    <dbReference type="NCBI Taxonomy" id="174633"/>
    <lineage>
        <taxon>Bacteria</taxon>
        <taxon>Pseudomonadati</taxon>
        <taxon>Planctomycetota</taxon>
        <taxon>Candidatus Brocadiia</taxon>
        <taxon>Candidatus Brocadiales</taxon>
        <taxon>Candidatus Brocadiaceae</taxon>
        <taxon>Candidatus Kuenenia</taxon>
    </lineage>
</organism>
<gene>
    <name evidence="2" type="ORF">KsCSTR_38870</name>
    <name evidence="3" type="ORF">KSMBR1_3218</name>
    <name evidence="1" type="ORF">kustb0210</name>
</gene>
<dbReference type="EMBL" id="CT573074">
    <property type="protein sequence ID" value="CAJ70955.1"/>
    <property type="molecule type" value="Genomic_DNA"/>
</dbReference>
<dbReference type="RefSeq" id="WP_099326232.1">
    <property type="nucleotide sequence ID" value="NZ_CP049055.1"/>
</dbReference>
<evidence type="ECO:0000313" key="5">
    <source>
        <dbReference type="Proteomes" id="UP000501926"/>
    </source>
</evidence>
<evidence type="ECO:0000313" key="1">
    <source>
        <dbReference type="EMBL" id="CAJ70955.1"/>
    </source>
</evidence>
<dbReference type="OrthoDB" id="228738at2"/>
<dbReference type="InterPro" id="IPR002591">
    <property type="entry name" value="Phosphodiest/P_Trfase"/>
</dbReference>
<evidence type="ECO:0000313" key="4">
    <source>
        <dbReference type="Proteomes" id="UP000221734"/>
    </source>
</evidence>
<protein>
    <recommendedName>
        <fullName evidence="6">Type I phosphodiesterase / nucleotide pyrophosphatase</fullName>
    </recommendedName>
</protein>
<dbReference type="EMBL" id="LT934425">
    <property type="protein sequence ID" value="SOH05695.1"/>
    <property type="molecule type" value="Genomic_DNA"/>
</dbReference>
<dbReference type="Pfam" id="PF01663">
    <property type="entry name" value="Phosphodiest"/>
    <property type="match status" value="1"/>
</dbReference>
<dbReference type="SUPFAM" id="SSF53649">
    <property type="entry name" value="Alkaline phosphatase-like"/>
    <property type="match status" value="1"/>
</dbReference>
<dbReference type="KEGG" id="kst:KSMBR1_3218"/>
<dbReference type="Proteomes" id="UP000501926">
    <property type="component" value="Chromosome"/>
</dbReference>